<dbReference type="Gene3D" id="3.40.50.1700">
    <property type="entry name" value="Glycoside hydrolase family 3 C-terminal domain"/>
    <property type="match status" value="1"/>
</dbReference>
<dbReference type="Gene3D" id="3.20.20.300">
    <property type="entry name" value="Glycoside hydrolase, family 3, N-terminal domain"/>
    <property type="match status" value="1"/>
</dbReference>
<dbReference type="InterPro" id="IPR002772">
    <property type="entry name" value="Glyco_hydro_3_C"/>
</dbReference>
<feature type="domain" description="Fibronectin type III-like" evidence="4">
    <location>
        <begin position="431"/>
        <end position="505"/>
    </location>
</feature>
<evidence type="ECO:0000256" key="1">
    <source>
        <dbReference type="ARBA" id="ARBA00005336"/>
    </source>
</evidence>
<dbReference type="PANTHER" id="PTHR42715:SF10">
    <property type="entry name" value="BETA-GLUCOSIDASE"/>
    <property type="match status" value="1"/>
</dbReference>
<evidence type="ECO:0000256" key="3">
    <source>
        <dbReference type="SAM" id="Phobius"/>
    </source>
</evidence>
<name>A0A4R0QX60_9BIFI</name>
<dbReference type="SUPFAM" id="SSF51445">
    <property type="entry name" value="(Trans)glycosidases"/>
    <property type="match status" value="1"/>
</dbReference>
<dbReference type="InterPro" id="IPR001764">
    <property type="entry name" value="Glyco_hydro_3_N"/>
</dbReference>
<dbReference type="Proteomes" id="UP000291289">
    <property type="component" value="Unassembled WGS sequence"/>
</dbReference>
<keyword evidence="3" id="KW-0472">Membrane</keyword>
<keyword evidence="2" id="KW-0378">Hydrolase</keyword>
<dbReference type="InterPro" id="IPR036962">
    <property type="entry name" value="Glyco_hydro_3_N_sf"/>
</dbReference>
<feature type="transmembrane region" description="Helical" evidence="3">
    <location>
        <begin position="949"/>
        <end position="971"/>
    </location>
</feature>
<dbReference type="InterPro" id="IPR036881">
    <property type="entry name" value="Glyco_hydro_3_C_sf"/>
</dbReference>
<dbReference type="OrthoDB" id="3187562at2"/>
<keyword evidence="3" id="KW-1133">Transmembrane helix</keyword>
<comment type="caution">
    <text evidence="5">The sequence shown here is derived from an EMBL/GenBank/DDBJ whole genome shotgun (WGS) entry which is preliminary data.</text>
</comment>
<feature type="transmembrane region" description="Helical" evidence="3">
    <location>
        <begin position="24"/>
        <end position="45"/>
    </location>
</feature>
<evidence type="ECO:0000313" key="5">
    <source>
        <dbReference type="EMBL" id="TCD54130.1"/>
    </source>
</evidence>
<gene>
    <name evidence="5" type="ORF">EJ419_05140</name>
</gene>
<keyword evidence="6" id="KW-1185">Reference proteome</keyword>
<sequence length="997" mass="109507">MPDAHTKRARKNEKKKRLPMRNGIFLGIWIPITTIIAAIATIAFIGGNFASGALDAMQGGGTFSPVNGDNARNVDLNFYPKRYKNLDEAIEASGKVTQKIADEGMVLLKNDGALPMTSLGKVTLLGRGAADPLYGGTGSGHTDTSRAINIKQGLEKAGFTVNDTVYQQLDKFAKDHPAEKDGRIKISFGLNGGSTYHIGEMPVSNYTDAQKASFAQYNDAAIVVIGRTGGEGEDLITDMKKWDDNYTPGQHSLELNKDEKDQIALAKENFKKVIVIVNSSQPIEMGELQDDPQINAIVNSGTPGATGFLPLGQILAGQLNPSGHTVDTWARDFTKDPTFVNIGSHQYSNVDKVKGYFVNYEEGIYSGYRYYETAAAENFINYDDAVVYPFGYGLSYTNFEWSNPSYSVDSDKGTITASVTVTNTGNIAGKDVVELFYSAPYTRGGIEKSAVDLGEFAKTKMLEPGQSETVSATINIEDMASYDYRNAKAYVLEAGDYTLSLRTDSHHVKSGVDTFTYNVPTTITYSGENHRKSDKSEVTNRFDELNEAFESGKKTLMSRTDFAGTFPQAPDDADRTASEEIVKKLSNYATNVENSEYQKAEEQATGQKITAPTTGAKNDIQLSQLRGLSYDDPQWDKFLDQMTVNEMVDLIDDGAYATDAITRLGKPRTIDLDGPAGFSSFISSVHGSAFPTETLIASTWNRDLAADMGDALGEEALQLGVTGWYGPAVNIHRSPFAGRNFEYYSEDPTLSGKFAAQAVSAAMNRGVVVFLKHYALNDQEQNRQANGLDTWADEQTIREVYLKPFEIAAKESHATYKYQDSKGEIKTSEIGLNGIMSAYNRIGGTWAGGNYALQTSILRGEWGFQGSVITDFATMASPYMVPMQGVAGGSDIQLTWRIFEQFKDTNNPTAIYFLRKAAHNVMYSMANSNALNGYAYGAGTRWTPPVWRWIQWGATAVLTILVILLIVWMVLRVRRVSPIRKAWREEQKALKAAAKQK</sequence>
<protein>
    <submittedName>
        <fullName evidence="5">Beta-glucosidase</fullName>
    </submittedName>
</protein>
<dbReference type="PRINTS" id="PR00133">
    <property type="entry name" value="GLHYDRLASE3"/>
</dbReference>
<dbReference type="GO" id="GO:0004553">
    <property type="term" value="F:hydrolase activity, hydrolyzing O-glycosyl compounds"/>
    <property type="evidence" value="ECO:0007669"/>
    <property type="project" value="InterPro"/>
</dbReference>
<dbReference type="Pfam" id="PF14310">
    <property type="entry name" value="Fn3-like"/>
    <property type="match status" value="1"/>
</dbReference>
<accession>A0A4R0QX60</accession>
<keyword evidence="3" id="KW-0812">Transmembrane</keyword>
<proteinExistence type="inferred from homology"/>
<dbReference type="InterPro" id="IPR050288">
    <property type="entry name" value="Cellulose_deg_GH3"/>
</dbReference>
<dbReference type="Pfam" id="PF01915">
    <property type="entry name" value="Glyco_hydro_3_C"/>
    <property type="match status" value="1"/>
</dbReference>
<reference evidence="5 6" key="1">
    <citation type="submission" date="2018-12" db="EMBL/GenBank/DDBJ databases">
        <title>Alloscrdovia theropitheci sp. nov: a novel taxon from the feces of the bleeding-herat monkey (Theropithecus geleda).</title>
        <authorList>
            <person name="Modesto M."/>
        </authorList>
    </citation>
    <scope>NUCLEOTIDE SEQUENCE [LARGE SCALE GENOMIC DNA]</scope>
    <source>
        <strain evidence="5 6">GLDI4/2</strain>
    </source>
</reference>
<dbReference type="EMBL" id="RXLP01000021">
    <property type="protein sequence ID" value="TCD54130.1"/>
    <property type="molecule type" value="Genomic_DNA"/>
</dbReference>
<dbReference type="InterPro" id="IPR026891">
    <property type="entry name" value="Fn3-like"/>
</dbReference>
<dbReference type="Gene3D" id="2.60.40.10">
    <property type="entry name" value="Immunoglobulins"/>
    <property type="match status" value="1"/>
</dbReference>
<dbReference type="InterPro" id="IPR017853">
    <property type="entry name" value="GH"/>
</dbReference>
<dbReference type="GO" id="GO:0005975">
    <property type="term" value="P:carbohydrate metabolic process"/>
    <property type="evidence" value="ECO:0007669"/>
    <property type="project" value="InterPro"/>
</dbReference>
<dbReference type="SMART" id="SM01217">
    <property type="entry name" value="Fn3_like"/>
    <property type="match status" value="1"/>
</dbReference>
<dbReference type="Pfam" id="PF00933">
    <property type="entry name" value="Glyco_hydro_3"/>
    <property type="match status" value="1"/>
</dbReference>
<dbReference type="InterPro" id="IPR013783">
    <property type="entry name" value="Ig-like_fold"/>
</dbReference>
<comment type="similarity">
    <text evidence="1">Belongs to the glycosyl hydrolase 3 family.</text>
</comment>
<dbReference type="AlphaFoldDB" id="A0A4R0QX60"/>
<evidence type="ECO:0000313" key="6">
    <source>
        <dbReference type="Proteomes" id="UP000291289"/>
    </source>
</evidence>
<dbReference type="SUPFAM" id="SSF52279">
    <property type="entry name" value="Beta-D-glucan exohydrolase, C-terminal domain"/>
    <property type="match status" value="1"/>
</dbReference>
<evidence type="ECO:0000259" key="4">
    <source>
        <dbReference type="SMART" id="SM01217"/>
    </source>
</evidence>
<organism evidence="5 6">
    <name type="scientific">Alloscardovia theropitheci</name>
    <dbReference type="NCBI Taxonomy" id="2496842"/>
    <lineage>
        <taxon>Bacteria</taxon>
        <taxon>Bacillati</taxon>
        <taxon>Actinomycetota</taxon>
        <taxon>Actinomycetes</taxon>
        <taxon>Bifidobacteriales</taxon>
        <taxon>Bifidobacteriaceae</taxon>
        <taxon>Alloscardovia</taxon>
    </lineage>
</organism>
<evidence type="ECO:0000256" key="2">
    <source>
        <dbReference type="ARBA" id="ARBA00022801"/>
    </source>
</evidence>
<dbReference type="PANTHER" id="PTHR42715">
    <property type="entry name" value="BETA-GLUCOSIDASE"/>
    <property type="match status" value="1"/>
</dbReference>